<protein>
    <submittedName>
        <fullName evidence="1">Uncharacterized protein</fullName>
    </submittedName>
</protein>
<proteinExistence type="predicted"/>
<comment type="caution">
    <text evidence="1">The sequence shown here is derived from an EMBL/GenBank/DDBJ whole genome shotgun (WGS) entry which is preliminary data.</text>
</comment>
<reference evidence="1" key="1">
    <citation type="submission" date="2022-11" db="EMBL/GenBank/DDBJ databases">
        <authorList>
            <person name="Petersen C."/>
        </authorList>
    </citation>
    <scope>NUCLEOTIDE SEQUENCE</scope>
    <source>
        <strain evidence="1">IBT 26290</strain>
    </source>
</reference>
<keyword evidence="2" id="KW-1185">Reference proteome</keyword>
<organism evidence="1 2">
    <name type="scientific">Penicillium canariense</name>
    <dbReference type="NCBI Taxonomy" id="189055"/>
    <lineage>
        <taxon>Eukaryota</taxon>
        <taxon>Fungi</taxon>
        <taxon>Dikarya</taxon>
        <taxon>Ascomycota</taxon>
        <taxon>Pezizomycotina</taxon>
        <taxon>Eurotiomycetes</taxon>
        <taxon>Eurotiomycetidae</taxon>
        <taxon>Eurotiales</taxon>
        <taxon>Aspergillaceae</taxon>
        <taxon>Penicillium</taxon>
    </lineage>
</organism>
<evidence type="ECO:0000313" key="1">
    <source>
        <dbReference type="EMBL" id="KAJ5159670.1"/>
    </source>
</evidence>
<evidence type="ECO:0000313" key="2">
    <source>
        <dbReference type="Proteomes" id="UP001149163"/>
    </source>
</evidence>
<sequence length="127" mass="14568">MSTSKKISPEEFKKFLDNVFVGNPDDARSFCESTISPSYLRFMAGGDKTDFQRAVEKVAYFREKCHTWKSSIVFFAQENNKIAARLLCDLGIGDEPAKKMELMFMAELDEQGLYESVWEQATEWVGQ</sequence>
<dbReference type="OrthoDB" id="5411673at2759"/>
<gene>
    <name evidence="1" type="ORF">N7482_006674</name>
</gene>
<reference evidence="1" key="2">
    <citation type="journal article" date="2023" name="IMA Fungus">
        <title>Comparative genomic study of the Penicillium genus elucidates a diverse pangenome and 15 lateral gene transfer events.</title>
        <authorList>
            <person name="Petersen C."/>
            <person name="Sorensen T."/>
            <person name="Nielsen M.R."/>
            <person name="Sondergaard T.E."/>
            <person name="Sorensen J.L."/>
            <person name="Fitzpatrick D.A."/>
            <person name="Frisvad J.C."/>
            <person name="Nielsen K.L."/>
        </authorList>
    </citation>
    <scope>NUCLEOTIDE SEQUENCE</scope>
    <source>
        <strain evidence="1">IBT 26290</strain>
    </source>
</reference>
<dbReference type="EMBL" id="JAPQKN010000004">
    <property type="protein sequence ID" value="KAJ5159670.1"/>
    <property type="molecule type" value="Genomic_DNA"/>
</dbReference>
<dbReference type="GeneID" id="81427975"/>
<dbReference type="AlphaFoldDB" id="A0A9W9I037"/>
<dbReference type="RefSeq" id="XP_056541228.1">
    <property type="nucleotide sequence ID" value="XM_056688799.1"/>
</dbReference>
<name>A0A9W9I037_9EURO</name>
<accession>A0A9W9I037</accession>
<dbReference type="Proteomes" id="UP001149163">
    <property type="component" value="Unassembled WGS sequence"/>
</dbReference>